<reference evidence="1 2" key="1">
    <citation type="submission" date="2018-01" db="EMBL/GenBank/DDBJ databases">
        <title>G. obscuriglobus.</title>
        <authorList>
            <person name="Franke J."/>
            <person name="Blomberg W."/>
            <person name="Selmecki A."/>
        </authorList>
    </citation>
    <scope>NUCLEOTIDE SEQUENCE [LARGE SCALE GENOMIC DNA]</scope>
    <source>
        <strain evidence="1 2">DSM 5831</strain>
    </source>
</reference>
<evidence type="ECO:0008006" key="3">
    <source>
        <dbReference type="Google" id="ProtNLM"/>
    </source>
</evidence>
<dbReference type="EMBL" id="CP025958">
    <property type="protein sequence ID" value="AWM41415.1"/>
    <property type="molecule type" value="Genomic_DNA"/>
</dbReference>
<proteinExistence type="predicted"/>
<dbReference type="AlphaFoldDB" id="A0A2Z3HEN9"/>
<dbReference type="KEGG" id="gog:C1280_33395"/>
<organism evidence="1 2">
    <name type="scientific">Gemmata obscuriglobus</name>
    <dbReference type="NCBI Taxonomy" id="114"/>
    <lineage>
        <taxon>Bacteria</taxon>
        <taxon>Pseudomonadati</taxon>
        <taxon>Planctomycetota</taxon>
        <taxon>Planctomycetia</taxon>
        <taxon>Gemmatales</taxon>
        <taxon>Gemmataceae</taxon>
        <taxon>Gemmata</taxon>
    </lineage>
</organism>
<evidence type="ECO:0000313" key="1">
    <source>
        <dbReference type="EMBL" id="AWM41415.1"/>
    </source>
</evidence>
<accession>A0A2Z3HEN9</accession>
<gene>
    <name evidence="1" type="ORF">C1280_33395</name>
</gene>
<name>A0A2Z3HEN9_9BACT</name>
<evidence type="ECO:0000313" key="2">
    <source>
        <dbReference type="Proteomes" id="UP000245802"/>
    </source>
</evidence>
<sequence>MTCPQAVKERLATLPWVEPDTITTNGKTRQAKFTLKRGAKFDLEEVTQVLAPRYSGDITVLTAPAEK</sequence>
<keyword evidence="2" id="KW-1185">Reference proteome</keyword>
<dbReference type="Proteomes" id="UP000245802">
    <property type="component" value="Chromosome"/>
</dbReference>
<dbReference type="RefSeq" id="WP_010049469.1">
    <property type="nucleotide sequence ID" value="NZ_CP025958.1"/>
</dbReference>
<protein>
    <recommendedName>
        <fullName evidence="3">HMA domain-containing protein</fullName>
    </recommendedName>
</protein>
<dbReference type="OrthoDB" id="9783091at2"/>